<organism evidence="2">
    <name type="scientific">marine metagenome</name>
    <dbReference type="NCBI Taxonomy" id="408172"/>
    <lineage>
        <taxon>unclassified sequences</taxon>
        <taxon>metagenomes</taxon>
        <taxon>ecological metagenomes</taxon>
    </lineage>
</organism>
<name>A0A381W5R7_9ZZZZ</name>
<feature type="transmembrane region" description="Helical" evidence="1">
    <location>
        <begin position="85"/>
        <end position="108"/>
    </location>
</feature>
<protein>
    <submittedName>
        <fullName evidence="2">Uncharacterized protein</fullName>
    </submittedName>
</protein>
<dbReference type="EMBL" id="UINC01010792">
    <property type="protein sequence ID" value="SVA47886.1"/>
    <property type="molecule type" value="Genomic_DNA"/>
</dbReference>
<reference evidence="2" key="1">
    <citation type="submission" date="2018-05" db="EMBL/GenBank/DDBJ databases">
        <authorList>
            <person name="Lanie J.A."/>
            <person name="Ng W.-L."/>
            <person name="Kazmierczak K.M."/>
            <person name="Andrzejewski T.M."/>
            <person name="Davidsen T.M."/>
            <person name="Wayne K.J."/>
            <person name="Tettelin H."/>
            <person name="Glass J.I."/>
            <person name="Rusch D."/>
            <person name="Podicherti R."/>
            <person name="Tsui H.-C.T."/>
            <person name="Winkler M.E."/>
        </authorList>
    </citation>
    <scope>NUCLEOTIDE SEQUENCE</scope>
</reference>
<keyword evidence="1" id="KW-0472">Membrane</keyword>
<sequence length="148" mass="17076">MKMTENKNAFIILGALTFIFLCRVLAQLIQYVYPIDSLPAFDSWQSGTLSYAWLLFTQIMILTLQISVLVTMYKGTYIFYQRRGKAIYIFGIIYFGLSIVRLILGSVLLNDHEFWGATIPSIFHVFLSAFFLVLGFYELNNSKLKSKK</sequence>
<gene>
    <name evidence="2" type="ORF">METZ01_LOCUS100740</name>
</gene>
<evidence type="ECO:0000256" key="1">
    <source>
        <dbReference type="SAM" id="Phobius"/>
    </source>
</evidence>
<dbReference type="AlphaFoldDB" id="A0A381W5R7"/>
<feature type="transmembrane region" description="Helical" evidence="1">
    <location>
        <begin position="114"/>
        <end position="137"/>
    </location>
</feature>
<proteinExistence type="predicted"/>
<evidence type="ECO:0000313" key="2">
    <source>
        <dbReference type="EMBL" id="SVA47886.1"/>
    </source>
</evidence>
<feature type="transmembrane region" description="Helical" evidence="1">
    <location>
        <begin position="50"/>
        <end position="73"/>
    </location>
</feature>
<keyword evidence="1" id="KW-1133">Transmembrane helix</keyword>
<keyword evidence="1" id="KW-0812">Transmembrane</keyword>
<accession>A0A381W5R7</accession>